<feature type="compositionally biased region" description="Acidic residues" evidence="1">
    <location>
        <begin position="99"/>
        <end position="113"/>
    </location>
</feature>
<dbReference type="EMBL" id="WRPP01000001">
    <property type="protein sequence ID" value="MVU77512.1"/>
    <property type="molecule type" value="Genomic_DNA"/>
</dbReference>
<feature type="compositionally biased region" description="Basic and acidic residues" evidence="1">
    <location>
        <begin position="167"/>
        <end position="191"/>
    </location>
</feature>
<feature type="compositionally biased region" description="Low complexity" evidence="1">
    <location>
        <begin position="312"/>
        <end position="328"/>
    </location>
</feature>
<dbReference type="Pfam" id="PF26527">
    <property type="entry name" value="DUF8176"/>
    <property type="match status" value="1"/>
</dbReference>
<feature type="region of interest" description="Disordered" evidence="1">
    <location>
        <begin position="307"/>
        <end position="352"/>
    </location>
</feature>
<organism evidence="4 5">
    <name type="scientific">Nocardia terrae</name>
    <dbReference type="NCBI Taxonomy" id="2675851"/>
    <lineage>
        <taxon>Bacteria</taxon>
        <taxon>Bacillati</taxon>
        <taxon>Actinomycetota</taxon>
        <taxon>Actinomycetes</taxon>
        <taxon>Mycobacteriales</taxon>
        <taxon>Nocardiaceae</taxon>
        <taxon>Nocardia</taxon>
    </lineage>
</organism>
<protein>
    <recommendedName>
        <fullName evidence="3">DUF8176 domain-containing protein</fullName>
    </recommendedName>
</protein>
<dbReference type="AlphaFoldDB" id="A0A7K1UT29"/>
<feature type="transmembrane region" description="Helical" evidence="2">
    <location>
        <begin position="262"/>
        <end position="284"/>
    </location>
</feature>
<evidence type="ECO:0000313" key="5">
    <source>
        <dbReference type="Proteomes" id="UP000466794"/>
    </source>
</evidence>
<evidence type="ECO:0000256" key="1">
    <source>
        <dbReference type="SAM" id="MobiDB-lite"/>
    </source>
</evidence>
<feature type="region of interest" description="Disordered" evidence="1">
    <location>
        <begin position="1"/>
        <end position="245"/>
    </location>
</feature>
<feature type="compositionally biased region" description="Basic and acidic residues" evidence="1">
    <location>
        <begin position="40"/>
        <end position="65"/>
    </location>
</feature>
<evidence type="ECO:0000313" key="4">
    <source>
        <dbReference type="EMBL" id="MVU77512.1"/>
    </source>
</evidence>
<feature type="compositionally biased region" description="Acidic residues" evidence="1">
    <location>
        <begin position="72"/>
        <end position="85"/>
    </location>
</feature>
<feature type="compositionally biased region" description="Basic and acidic residues" evidence="1">
    <location>
        <begin position="87"/>
        <end position="98"/>
    </location>
</feature>
<comment type="caution">
    <text evidence="4">The sequence shown here is derived from an EMBL/GenBank/DDBJ whole genome shotgun (WGS) entry which is preliminary data.</text>
</comment>
<proteinExistence type="predicted"/>
<dbReference type="RefSeq" id="WP_157386837.1">
    <property type="nucleotide sequence ID" value="NZ_WRPP01000001.1"/>
</dbReference>
<dbReference type="Proteomes" id="UP000466794">
    <property type="component" value="Unassembled WGS sequence"/>
</dbReference>
<keyword evidence="2" id="KW-0472">Membrane</keyword>
<name>A0A7K1UT29_9NOCA</name>
<feature type="compositionally biased region" description="Polar residues" evidence="1">
    <location>
        <begin position="1"/>
        <end position="11"/>
    </location>
</feature>
<accession>A0A7K1UT29</accession>
<feature type="compositionally biased region" description="Low complexity" evidence="1">
    <location>
        <begin position="138"/>
        <end position="151"/>
    </location>
</feature>
<dbReference type="InterPro" id="IPR058489">
    <property type="entry name" value="DUF8176"/>
</dbReference>
<gene>
    <name evidence="4" type="ORF">GPX89_09665</name>
</gene>
<evidence type="ECO:0000256" key="2">
    <source>
        <dbReference type="SAM" id="Phobius"/>
    </source>
</evidence>
<feature type="domain" description="DUF8176" evidence="3">
    <location>
        <begin position="330"/>
        <end position="448"/>
    </location>
</feature>
<evidence type="ECO:0000259" key="3">
    <source>
        <dbReference type="Pfam" id="PF26527"/>
    </source>
</evidence>
<keyword evidence="2" id="KW-0812">Transmembrane</keyword>
<keyword evidence="2" id="KW-1133">Transmembrane helix</keyword>
<sequence length="457" mass="48722">MSTTESGSRTSEPLAPAHEGSYTGSWSDWITGTPAPARSSRAERYEAERYERAAEPSEEADRYDSEYGPESYPDDYDNGEFDNGDFDGGHFDGGHFDDGDFDDEDDDYDEDGFAEPRSIDALSHARTFDPPYSEDPSRASSPRDPARAPASGDTSRTASSRGPAHPRSSEDTARDPDSEDPSGRSPDDSARARQRYRSPRARTAYAELRARSSFDPAQAARGDRLDPPPGYPTARRPLKRAARPTPARERLGLSLDFSGRQWVVPLLGLLAVLAVTAAIAVQIAKVTGDNTPSKPVVAAPHPATPSAIATGTASPTASALAQPAAGPADLCPNEAKGGNVRGNGPGSTKSGPDVILALQNRYYVDRSGKAVREMFAPDAAAPTVEQIQAGIDSIPVGTTYCVQIMPGPFDGQHVMVVSEQHPDASKRTWSPQLVITTKVGDATLISAIVPMNEDTPK</sequence>
<keyword evidence="5" id="KW-1185">Reference proteome</keyword>
<reference evidence="4 5" key="1">
    <citation type="submission" date="2019-12" db="EMBL/GenBank/DDBJ databases">
        <title>Nocardia sp. nov. ET3-3 isolated from soil.</title>
        <authorList>
            <person name="Kanchanasin P."/>
            <person name="Tanasupawat S."/>
            <person name="Yuki M."/>
            <person name="Kudo T."/>
        </authorList>
    </citation>
    <scope>NUCLEOTIDE SEQUENCE [LARGE SCALE GENOMIC DNA]</scope>
    <source>
        <strain evidence="4 5">ET3-3</strain>
    </source>
</reference>